<evidence type="ECO:0000256" key="6">
    <source>
        <dbReference type="ARBA" id="ARBA00022917"/>
    </source>
</evidence>
<keyword evidence="6 10" id="KW-0648">Protein biosynthesis</keyword>
<organism evidence="13 14">
    <name type="scientific">Candidatus Cerribacteria bacterium 'Amazon FNV 2010 28 9'</name>
    <dbReference type="NCBI Taxonomy" id="2081795"/>
    <lineage>
        <taxon>Bacteria</taxon>
        <taxon>Candidatus Cerribacteria</taxon>
    </lineage>
</organism>
<dbReference type="EC" id="6.1.1.9" evidence="1 9"/>
<dbReference type="InterPro" id="IPR009080">
    <property type="entry name" value="tRNAsynth_Ia_anticodon-bd"/>
</dbReference>
<evidence type="ECO:0000256" key="3">
    <source>
        <dbReference type="ARBA" id="ARBA00022598"/>
    </source>
</evidence>
<proteinExistence type="inferred from homology"/>
<evidence type="ECO:0000256" key="7">
    <source>
        <dbReference type="ARBA" id="ARBA00023146"/>
    </source>
</evidence>
<gene>
    <name evidence="13" type="ORF">C5B42_02775</name>
</gene>
<dbReference type="GO" id="GO:0005829">
    <property type="term" value="C:cytosol"/>
    <property type="evidence" value="ECO:0007669"/>
    <property type="project" value="TreeGrafter"/>
</dbReference>
<dbReference type="PRINTS" id="PR00986">
    <property type="entry name" value="TRNASYNTHVAL"/>
</dbReference>
<dbReference type="SUPFAM" id="SSF50677">
    <property type="entry name" value="ValRS/IleRS/LeuRS editing domain"/>
    <property type="match status" value="1"/>
</dbReference>
<dbReference type="InterPro" id="IPR009008">
    <property type="entry name" value="Val/Leu/Ile-tRNA-synth_edit"/>
</dbReference>
<evidence type="ECO:0000256" key="2">
    <source>
        <dbReference type="ARBA" id="ARBA00022490"/>
    </source>
</evidence>
<dbReference type="PANTHER" id="PTHR11946:SF93">
    <property type="entry name" value="VALINE--TRNA LIGASE, CHLOROPLASTIC_MITOCHONDRIAL 2"/>
    <property type="match status" value="1"/>
</dbReference>
<dbReference type="PANTHER" id="PTHR11946">
    <property type="entry name" value="VALYL-TRNA SYNTHETASES"/>
    <property type="match status" value="1"/>
</dbReference>
<dbReference type="SUPFAM" id="SSF52374">
    <property type="entry name" value="Nucleotidylyl transferase"/>
    <property type="match status" value="1"/>
</dbReference>
<keyword evidence="2" id="KW-0963">Cytoplasm</keyword>
<dbReference type="Gene3D" id="3.40.50.620">
    <property type="entry name" value="HUPs"/>
    <property type="match status" value="2"/>
</dbReference>
<dbReference type="GO" id="GO:0006438">
    <property type="term" value="P:valyl-tRNA aminoacylation"/>
    <property type="evidence" value="ECO:0007669"/>
    <property type="project" value="UniProtKB-UniRule"/>
</dbReference>
<evidence type="ECO:0000259" key="11">
    <source>
        <dbReference type="Pfam" id="PF00133"/>
    </source>
</evidence>
<dbReference type="Proteomes" id="UP000246104">
    <property type="component" value="Unassembled WGS sequence"/>
</dbReference>
<comment type="catalytic activity">
    <reaction evidence="8">
        <text>tRNA(Val) + L-valine + ATP = L-valyl-tRNA(Val) + AMP + diphosphate</text>
        <dbReference type="Rhea" id="RHEA:10704"/>
        <dbReference type="Rhea" id="RHEA-COMP:9672"/>
        <dbReference type="Rhea" id="RHEA-COMP:9708"/>
        <dbReference type="ChEBI" id="CHEBI:30616"/>
        <dbReference type="ChEBI" id="CHEBI:33019"/>
        <dbReference type="ChEBI" id="CHEBI:57762"/>
        <dbReference type="ChEBI" id="CHEBI:78442"/>
        <dbReference type="ChEBI" id="CHEBI:78537"/>
        <dbReference type="ChEBI" id="CHEBI:456215"/>
        <dbReference type="EC" id="6.1.1.9"/>
    </reaction>
</comment>
<evidence type="ECO:0000313" key="13">
    <source>
        <dbReference type="EMBL" id="PWU23455.1"/>
    </source>
</evidence>
<evidence type="ECO:0000313" key="14">
    <source>
        <dbReference type="Proteomes" id="UP000246104"/>
    </source>
</evidence>
<evidence type="ECO:0000256" key="5">
    <source>
        <dbReference type="ARBA" id="ARBA00022840"/>
    </source>
</evidence>
<comment type="caution">
    <text evidence="13">The sequence shown here is derived from an EMBL/GenBank/DDBJ whole genome shotgun (WGS) entry which is preliminary data.</text>
</comment>
<keyword evidence="5 10" id="KW-0067">ATP-binding</keyword>
<evidence type="ECO:0000259" key="12">
    <source>
        <dbReference type="Pfam" id="PF08264"/>
    </source>
</evidence>
<dbReference type="GO" id="GO:0004832">
    <property type="term" value="F:valine-tRNA ligase activity"/>
    <property type="evidence" value="ECO:0007669"/>
    <property type="project" value="UniProtKB-UniRule"/>
</dbReference>
<comment type="similarity">
    <text evidence="10">Belongs to the class-I aminoacyl-tRNA synthetase family.</text>
</comment>
<reference evidence="13 14" key="1">
    <citation type="submission" date="2018-02" db="EMBL/GenBank/DDBJ databases">
        <title>Genomic Reconstructions from Amazon Rainforest and Pasture Soil Reveal Novel Insights into the Physiology of Candidate Phyla in Tropical Sites.</title>
        <authorList>
            <person name="Kroeger M.E."/>
            <person name="Delmont T."/>
            <person name="Eren A.M."/>
            <person name="Guo J."/>
            <person name="Meyer K.M."/>
            <person name="Khan K."/>
            <person name="Rodrigues J.L.M."/>
            <person name="Bohannan B.J.M."/>
            <person name="Tringe S."/>
            <person name="Borges C.D."/>
            <person name="Tiedje J."/>
            <person name="Tsai S.M."/>
            <person name="Nusslein K."/>
        </authorList>
    </citation>
    <scope>NUCLEOTIDE SEQUENCE [LARGE SCALE GENOMIC DNA]</scope>
    <source>
        <strain evidence="13">Amazon FNV 2010 28 9</strain>
    </source>
</reference>
<dbReference type="NCBIfam" id="TIGR00422">
    <property type="entry name" value="valS"/>
    <property type="match status" value="1"/>
</dbReference>
<dbReference type="InterPro" id="IPR002303">
    <property type="entry name" value="Valyl-tRNA_ligase"/>
</dbReference>
<dbReference type="GO" id="GO:0005524">
    <property type="term" value="F:ATP binding"/>
    <property type="evidence" value="ECO:0007669"/>
    <property type="project" value="UniProtKB-KW"/>
</dbReference>
<evidence type="ECO:0000256" key="1">
    <source>
        <dbReference type="ARBA" id="ARBA00013169"/>
    </source>
</evidence>
<evidence type="ECO:0000256" key="4">
    <source>
        <dbReference type="ARBA" id="ARBA00022741"/>
    </source>
</evidence>
<feature type="domain" description="Aminoacyl-tRNA synthetase class Ia" evidence="11">
    <location>
        <begin position="14"/>
        <end position="612"/>
    </location>
</feature>
<evidence type="ECO:0000256" key="9">
    <source>
        <dbReference type="NCBIfam" id="TIGR00422"/>
    </source>
</evidence>
<dbReference type="EMBL" id="PSRQ01000032">
    <property type="protein sequence ID" value="PWU23455.1"/>
    <property type="molecule type" value="Genomic_DNA"/>
</dbReference>
<dbReference type="InterPro" id="IPR013155">
    <property type="entry name" value="M/V/L/I-tRNA-synth_anticd-bd"/>
</dbReference>
<keyword evidence="4 10" id="KW-0547">Nucleotide-binding</keyword>
<keyword evidence="3 10" id="KW-0436">Ligase</keyword>
<sequence length="786" mass="90577">MDSTYNHKNHEANIYKLWEESGAFNPDTQKNVNSSKRPFTILLPPPNANASLHAGHAMFVIEDILIRWHRMMGDPTVWIPGTDHAGFETQYVYEKHLSKAGKSRFQFDRQTLYNDIYQFVQDNSGTIFNQLKQLGFSCDWSRATFMLDEKVIKVVYDTFQHMIDDGLIYRDNYIVNYSPKNGTTFSELEVMHVERIDPLYYINIADKGSHTHDLVVATVRPETIFYDEAIAINPNDGRYNDWKDTTEVIFNGPLGSQQMRIIWDDSIDMEFGTGVMKVTPAHDANDFALGRKHNLRVRPLIDFFGKIDLSAFSPNSPTQTERVQKYHGKKVAQVRKLVAADMSADGTIVKVDETYTHNVTVDYKTGGDIEPMVMPNWFVKMKPLAQKGIAAAKNKDVTFVPSRFETQYYQWLENIRDWPISRQIVWGIRIPVWYSINENPHLEVTFLDENHERVIGRVADLLDQYELNTIRAGLQTLRAPVDAVYRVSNECPGDDYLPETDTFDTWFSSGQWPLTTLGFPDSADFKRFFPTQVLDTMWDILFFWVARMIMLSLYRTNTVPFETVYLHSMVTDEKGAKMSKSKGNVINPIDLTEKYGADALRIALIAGSAPGNPIALSENKVKGYRNFANKLWNIARFIVLLSQNEEIRDKSYELRKKLKENSLPLTSYLLPLLPEDQQILNELNTLIETSTSNLEHFRFSDYAQNLYDFIWNRVASDYLESTKGREDKEVVLAVLIHVFSTCLKLLHPVMPFVTEAIWQEWSAAGILETEQLLITISWPNVKLHHQ</sequence>
<dbReference type="SUPFAM" id="SSF47323">
    <property type="entry name" value="Anticodon-binding domain of a subclass of class I aminoacyl-tRNA synthetases"/>
    <property type="match status" value="1"/>
</dbReference>
<dbReference type="Pfam" id="PF08264">
    <property type="entry name" value="Anticodon_1"/>
    <property type="match status" value="1"/>
</dbReference>
<evidence type="ECO:0000256" key="8">
    <source>
        <dbReference type="ARBA" id="ARBA00047552"/>
    </source>
</evidence>
<dbReference type="GO" id="GO:0002161">
    <property type="term" value="F:aminoacyl-tRNA deacylase activity"/>
    <property type="evidence" value="ECO:0007669"/>
    <property type="project" value="InterPro"/>
</dbReference>
<dbReference type="CDD" id="cd07962">
    <property type="entry name" value="Anticodon_Ia_Val"/>
    <property type="match status" value="1"/>
</dbReference>
<dbReference type="Gene3D" id="1.10.730.10">
    <property type="entry name" value="Isoleucyl-tRNA Synthetase, Domain 1"/>
    <property type="match status" value="1"/>
</dbReference>
<evidence type="ECO:0000256" key="10">
    <source>
        <dbReference type="RuleBase" id="RU363035"/>
    </source>
</evidence>
<dbReference type="NCBIfam" id="NF004349">
    <property type="entry name" value="PRK05729.1"/>
    <property type="match status" value="1"/>
</dbReference>
<dbReference type="InterPro" id="IPR014729">
    <property type="entry name" value="Rossmann-like_a/b/a_fold"/>
</dbReference>
<accession>A0A317JQ23</accession>
<name>A0A317JQ23_9BACT</name>
<dbReference type="AlphaFoldDB" id="A0A317JQ23"/>
<dbReference type="InterPro" id="IPR001412">
    <property type="entry name" value="aa-tRNA-synth_I_CS"/>
</dbReference>
<dbReference type="InterPro" id="IPR033705">
    <property type="entry name" value="Anticodon_Ia_Val"/>
</dbReference>
<protein>
    <recommendedName>
        <fullName evidence="1 9">Valine--tRNA ligase</fullName>
        <ecNumber evidence="1 9">6.1.1.9</ecNumber>
    </recommendedName>
</protein>
<keyword evidence="7 10" id="KW-0030">Aminoacyl-tRNA synthetase</keyword>
<dbReference type="PROSITE" id="PS00178">
    <property type="entry name" value="AA_TRNA_LIGASE_I"/>
    <property type="match status" value="1"/>
</dbReference>
<dbReference type="InterPro" id="IPR002300">
    <property type="entry name" value="aa-tRNA-synth_Ia"/>
</dbReference>
<feature type="domain" description="Methionyl/Valyl/Leucyl/Isoleucyl-tRNA synthetase anticodon-binding" evidence="12">
    <location>
        <begin position="676"/>
        <end position="780"/>
    </location>
</feature>
<dbReference type="Pfam" id="PF00133">
    <property type="entry name" value="tRNA-synt_1"/>
    <property type="match status" value="1"/>
</dbReference>